<comment type="pathway">
    <text evidence="2">Amino-acid degradation; L-histidine degradation into L-glutamate; L-glutamate from N-formimidoyl-L-glutamate (transferase route): step 1/1.</text>
</comment>
<sequence>MNRIVECIPNFSEGKRKEVIDEIVGEVKKVKGVKLLDVESDADHNRSVVTFIGEPEAVAEAAFLATKKASELIDLNKHKGEHPRIGAMDVIPFVPISDVTMEECVELARKVGKRIADELGIPVYFYEAAATCSARANLADIRKGEYEGLKKEVETKPERKPDCGPAKLHPKAGATVVGAREPLVAFNVNLGTSDIEIAKKIAKAVRFSNGGLKCVKAKGFEIKNRGIVQVSMNLTNYKETPIFRVFEMVRNEADRYGVPIVGSEIIGLVPLDAMVDVADFYLKLENFKKNQILETRLRE</sequence>
<feature type="domain" description="Formiminotransferase C-terminal subdomain" evidence="8">
    <location>
        <begin position="182"/>
        <end position="296"/>
    </location>
</feature>
<dbReference type="PANTHER" id="PTHR12234:SF8">
    <property type="entry name" value="FORMIMINOTRANSFERASE-CYCLODEAMINASE"/>
    <property type="match status" value="1"/>
</dbReference>
<dbReference type="InterPro" id="IPR013802">
    <property type="entry name" value="Formiminotransferase_C"/>
</dbReference>
<dbReference type="SMART" id="SM01222">
    <property type="entry name" value="FTCD_N"/>
    <property type="match status" value="1"/>
</dbReference>
<dbReference type="Pfam" id="PF02971">
    <property type="entry name" value="FTCD"/>
    <property type="match status" value="1"/>
</dbReference>
<gene>
    <name evidence="10" type="ORF">Sv326_1019</name>
</gene>
<keyword evidence="5 10" id="KW-0808">Transferase</keyword>
<accession>A0A7D5XIG8</accession>
<evidence type="ECO:0000256" key="2">
    <source>
        <dbReference type="ARBA" id="ARBA00005082"/>
    </source>
</evidence>
<dbReference type="EC" id="2.1.2.5" evidence="3"/>
<evidence type="ECO:0000259" key="8">
    <source>
        <dbReference type="SMART" id="SM01221"/>
    </source>
</evidence>
<dbReference type="NCBIfam" id="TIGR02024">
    <property type="entry name" value="FtcD"/>
    <property type="match status" value="1"/>
</dbReference>
<dbReference type="Gene3D" id="3.30.70.670">
    <property type="entry name" value="Formiminotransferase, C-terminal subdomain"/>
    <property type="match status" value="1"/>
</dbReference>
<dbReference type="GO" id="GO:0019557">
    <property type="term" value="P:L-histidine catabolic process to glutamate and formate"/>
    <property type="evidence" value="ECO:0007669"/>
    <property type="project" value="UniProtKB-UniPathway"/>
</dbReference>
<dbReference type="PANTHER" id="PTHR12234">
    <property type="entry name" value="FORMIMINOTRANSFERASE-CYCLODEAMINASE"/>
    <property type="match status" value="1"/>
</dbReference>
<evidence type="ECO:0000256" key="7">
    <source>
        <dbReference type="ARBA" id="ARBA00022954"/>
    </source>
</evidence>
<keyword evidence="4" id="KW-0963">Cytoplasm</keyword>
<dbReference type="Gene3D" id="3.30.990.10">
    <property type="entry name" value="Formiminotransferase, N-terminal subdomain"/>
    <property type="match status" value="1"/>
</dbReference>
<dbReference type="GO" id="GO:0005737">
    <property type="term" value="C:cytoplasm"/>
    <property type="evidence" value="ECO:0007669"/>
    <property type="project" value="UniProtKB-SubCell"/>
</dbReference>
<dbReference type="InterPro" id="IPR004227">
    <property type="entry name" value="Formiminotransferase_cat"/>
</dbReference>
<dbReference type="EMBL" id="CP058998">
    <property type="protein sequence ID" value="QLJ53194.1"/>
    <property type="molecule type" value="Genomic_DNA"/>
</dbReference>
<dbReference type="Pfam" id="PF07837">
    <property type="entry name" value="FTCD_N"/>
    <property type="match status" value="1"/>
</dbReference>
<name>A0A7D5XIG8_FERL1</name>
<dbReference type="AlphaFoldDB" id="A0A7D5XIG8"/>
<protein>
    <recommendedName>
        <fullName evidence="3">glutamate formimidoyltransferase</fullName>
        <ecNumber evidence="3">2.1.2.5</ecNumber>
    </recommendedName>
</protein>
<dbReference type="InterPro" id="IPR022384">
    <property type="entry name" value="FormiminoTrfase_cat_dom_sf"/>
</dbReference>
<evidence type="ECO:0000256" key="3">
    <source>
        <dbReference type="ARBA" id="ARBA00012252"/>
    </source>
</evidence>
<organism evidence="10 11">
    <name type="scientific">Fermentimicrarchaeum limneticum</name>
    <dbReference type="NCBI Taxonomy" id="2795018"/>
    <lineage>
        <taxon>Archaea</taxon>
        <taxon>Candidatus Micrarchaeota</taxon>
        <taxon>Candidatus Fermentimicrarchaeales</taxon>
        <taxon>Candidatus Fermentimicrarchaeaceae</taxon>
        <taxon>Candidatus Fermentimicrarchaeum</taxon>
    </lineage>
</organism>
<feature type="domain" description="Formiminotransferase N-terminal subdomain" evidence="9">
    <location>
        <begin position="3"/>
        <end position="181"/>
    </location>
</feature>
<dbReference type="UniPathway" id="UPA00379">
    <property type="reaction ID" value="UER00555"/>
</dbReference>
<evidence type="ECO:0000256" key="4">
    <source>
        <dbReference type="ARBA" id="ARBA00022490"/>
    </source>
</evidence>
<proteinExistence type="predicted"/>
<dbReference type="GO" id="GO:0030409">
    <property type="term" value="F:glutamate formimidoyltransferase activity"/>
    <property type="evidence" value="ECO:0007669"/>
    <property type="project" value="UniProtKB-EC"/>
</dbReference>
<evidence type="ECO:0000313" key="10">
    <source>
        <dbReference type="EMBL" id="QLJ53194.1"/>
    </source>
</evidence>
<dbReference type="InterPro" id="IPR051623">
    <property type="entry name" value="FTCD"/>
</dbReference>
<dbReference type="GO" id="GO:0019556">
    <property type="term" value="P:L-histidine catabolic process to glutamate and formamide"/>
    <property type="evidence" value="ECO:0007669"/>
    <property type="project" value="UniProtKB-UniPathway"/>
</dbReference>
<dbReference type="SUPFAM" id="SSF55116">
    <property type="entry name" value="Formiminotransferase domain of formiminotransferase-cyclodeaminase"/>
    <property type="match status" value="2"/>
</dbReference>
<dbReference type="InterPro" id="IPR037064">
    <property type="entry name" value="Formiminotransferase_N_sf"/>
</dbReference>
<evidence type="ECO:0000256" key="1">
    <source>
        <dbReference type="ARBA" id="ARBA00004496"/>
    </source>
</evidence>
<dbReference type="GO" id="GO:0005542">
    <property type="term" value="F:folic acid binding"/>
    <property type="evidence" value="ECO:0007669"/>
    <property type="project" value="UniProtKB-KW"/>
</dbReference>
<evidence type="ECO:0000313" key="11">
    <source>
        <dbReference type="Proteomes" id="UP000510821"/>
    </source>
</evidence>
<evidence type="ECO:0000256" key="5">
    <source>
        <dbReference type="ARBA" id="ARBA00022679"/>
    </source>
</evidence>
<dbReference type="InterPro" id="IPR037070">
    <property type="entry name" value="Formiminotransferase_C_sf"/>
</dbReference>
<reference evidence="11" key="1">
    <citation type="submission" date="2020-07" db="EMBL/GenBank/DDBJ databases">
        <title>Metabolic diversity and evolutionary history of the archaeal phylum ###Micrarchaeota### uncovered from a freshwater lake metagenome.</title>
        <authorList>
            <person name="Kadnikov V.V."/>
            <person name="Savvichev A.S."/>
            <person name="Mardanov A.V."/>
            <person name="Beletsky A.V."/>
            <person name="Chupakov A.V."/>
            <person name="Kokryatskaya N.M."/>
            <person name="Pimenov N.V."/>
            <person name="Ravin N.V."/>
        </authorList>
    </citation>
    <scope>NUCLEOTIDE SEQUENCE [LARGE SCALE GENOMIC DNA]</scope>
</reference>
<evidence type="ECO:0000256" key="6">
    <source>
        <dbReference type="ARBA" id="ARBA00022808"/>
    </source>
</evidence>
<dbReference type="SMART" id="SM01221">
    <property type="entry name" value="FTCD"/>
    <property type="match status" value="1"/>
</dbReference>
<keyword evidence="7" id="KW-0290">Folate-binding</keyword>
<dbReference type="InterPro" id="IPR012886">
    <property type="entry name" value="Formiminotransferase_N"/>
</dbReference>
<keyword evidence="6" id="KW-0369">Histidine metabolism</keyword>
<dbReference type="KEGG" id="flt:Sv326_1019"/>
<evidence type="ECO:0000259" key="9">
    <source>
        <dbReference type="SMART" id="SM01222"/>
    </source>
</evidence>
<comment type="subcellular location">
    <subcellularLocation>
        <location evidence="1">Cytoplasm</location>
    </subcellularLocation>
</comment>
<dbReference type="Proteomes" id="UP000510821">
    <property type="component" value="Chromosome"/>
</dbReference>